<dbReference type="Proteomes" id="UP000514462">
    <property type="component" value="Chromosome"/>
</dbReference>
<evidence type="ECO:0000313" key="3">
    <source>
        <dbReference type="EMBL" id="QMR41936.1"/>
    </source>
</evidence>
<dbReference type="GeneID" id="93312315"/>
<reference evidence="4" key="1">
    <citation type="submission" date="2020-06" db="EMBL/GenBank/DDBJ databases">
        <title>REHAB project genomes.</title>
        <authorList>
            <person name="Shaw L.P."/>
        </authorList>
    </citation>
    <scope>NUCLEOTIDE SEQUENCE [LARGE SCALE GENOMIC DNA]</scope>
    <source>
        <strain evidence="4">RHBSTW-00938</strain>
    </source>
</reference>
<organism evidence="1 5">
    <name type="scientific">Klebsiella aerogenes</name>
    <name type="common">Enterobacter aerogenes</name>
    <dbReference type="NCBI Taxonomy" id="548"/>
    <lineage>
        <taxon>Bacteria</taxon>
        <taxon>Pseudomonadati</taxon>
        <taxon>Pseudomonadota</taxon>
        <taxon>Gammaproteobacteria</taxon>
        <taxon>Enterobacterales</taxon>
        <taxon>Enterobacteriaceae</taxon>
        <taxon>Klebsiella/Raoultella group</taxon>
        <taxon>Klebsiella</taxon>
    </lineage>
</organism>
<dbReference type="AlphaFoldDB" id="A0A094XEA4"/>
<reference evidence="1" key="4">
    <citation type="submission" date="2023-11" db="EMBL/GenBank/DDBJ databases">
        <title>Detection of rare carbapenemases in Enterobacterales - comparison of two colorimetric and two CIM-based carbapenemase assays.</title>
        <authorList>
            <person name="Schaffarczyk L."/>
            <person name="Noster J."/>
            <person name="Stelzer Y."/>
            <person name="Sattler J."/>
            <person name="Gatermann S."/>
            <person name="Hamprecht A."/>
        </authorList>
    </citation>
    <scope>NUCLEOTIDE SEQUENCE</scope>
    <source>
        <strain evidence="1">CIM-Cont-037</strain>
    </source>
</reference>
<accession>A0A157VJI8</accession>
<evidence type="ECO:0000313" key="1">
    <source>
        <dbReference type="EMBL" id="MDX7012870.1"/>
    </source>
</evidence>
<evidence type="ECO:0000313" key="4">
    <source>
        <dbReference type="Proteomes" id="UP000514462"/>
    </source>
</evidence>
<dbReference type="EMBL" id="CP055904">
    <property type="protein sequence ID" value="QMR41936.1"/>
    <property type="molecule type" value="Genomic_DNA"/>
</dbReference>
<reference evidence="3" key="2">
    <citation type="journal article" date="2021" name="Microb. Genom.">
        <title>A genomic epidemiological study shows that prevalence of antimicrobial resistance in Enterobacterales is associated with the livestock host, as well as antimicrobial usage.</title>
        <authorList>
            <person name="AbuOun M."/>
            <person name="Jones H."/>
            <person name="Stubberfield E."/>
            <person name="Gilson D."/>
            <person name="Shaw L.P."/>
            <person name="Hubbard A.T.M."/>
            <person name="Chau K.K."/>
            <person name="Sebra R."/>
            <person name="Peto T.E.A."/>
            <person name="Crook D.W."/>
            <person name="Read D.S."/>
            <person name="Gweon H.S."/>
            <person name="Walker A.S."/>
            <person name="Stoesser N."/>
            <person name="Smith R.P."/>
            <person name="Anjum M.F."/>
            <person name="On Behalf Of The Rehab Consortium."/>
        </authorList>
    </citation>
    <scope>NUCLEOTIDE SEQUENCE</scope>
    <source>
        <strain evidence="3">RHBSTW-00938</strain>
    </source>
</reference>
<accession>A0A094XEA4</accession>
<name>A0A094XEA4_KLEAE</name>
<dbReference type="Proteomes" id="UP001279012">
    <property type="component" value="Unassembled WGS sequence"/>
</dbReference>
<dbReference type="EMBL" id="JARELW010000001">
    <property type="protein sequence ID" value="MEA8797926.1"/>
    <property type="molecule type" value="Genomic_DNA"/>
</dbReference>
<protein>
    <submittedName>
        <fullName evidence="1">Uncharacterized protein</fullName>
    </submittedName>
</protein>
<dbReference type="RefSeq" id="WP_015366303.1">
    <property type="nucleotide sequence ID" value="NZ_AP022108.1"/>
</dbReference>
<gene>
    <name evidence="3" type="ORF">HV331_21670</name>
    <name evidence="2" type="ORF">PZT46_01460</name>
    <name evidence="1" type="ORF">SJ059_00050</name>
</gene>
<sequence length="64" mass="7603">MYYTLGEKTLHFYRYQCRYYVAHWDGGHVMTEQFKPFIAGISEKTGLEAKRVEAVARDYFTNVD</sequence>
<proteinExistence type="predicted"/>
<reference evidence="2" key="3">
    <citation type="journal article" date="2023" name="J. Hosp. Infect.">
        <title>Cross-contamination of carbapenem-resistant Gram-negative bacteria between patients and hospital environment in the first year of a newly built surgical ward.</title>
        <authorList>
            <person name="Boutin S."/>
            <person name="Scherrer M."/>
            <person name="Spath I."/>
            <person name="Kocer K."/>
            <person name="Heeg K."/>
            <person name="Nurjadi D."/>
        </authorList>
    </citation>
    <scope>NUCLEOTIDE SEQUENCE</scope>
    <source>
        <strain evidence="2">KE10384</strain>
    </source>
</reference>
<dbReference type="OMA" id="FYVAHWE"/>
<evidence type="ECO:0000313" key="5">
    <source>
        <dbReference type="Proteomes" id="UP001279012"/>
    </source>
</evidence>
<evidence type="ECO:0000313" key="2">
    <source>
        <dbReference type="EMBL" id="MEA8797926.1"/>
    </source>
</evidence>
<dbReference type="EMBL" id="JAWZZT010000001">
    <property type="protein sequence ID" value="MDX7012870.1"/>
    <property type="molecule type" value="Genomic_DNA"/>
</dbReference>
<dbReference type="Proteomes" id="UP001303386">
    <property type="component" value="Unassembled WGS sequence"/>
</dbReference>